<dbReference type="HOGENOM" id="CLU_2442505_0_0_1"/>
<dbReference type="InterPro" id="IPR037045">
    <property type="entry name" value="S8pro/Inhibitor_I9_sf"/>
</dbReference>
<dbReference type="InParanoid" id="C4JPN3"/>
<proteinExistence type="inferred from homology"/>
<keyword evidence="3" id="KW-1185">Reference proteome</keyword>
<dbReference type="AlphaFoldDB" id="C4JPN3"/>
<name>C4JPN3_UNCRE</name>
<gene>
    <name evidence="2" type="ORF">UREG_03205</name>
</gene>
<dbReference type="RefSeq" id="XP_002543688.1">
    <property type="nucleotide sequence ID" value="XM_002543642.1"/>
</dbReference>
<dbReference type="GO" id="GO:0004866">
    <property type="term" value="F:endopeptidase inhibitor activity"/>
    <property type="evidence" value="ECO:0007669"/>
    <property type="project" value="TreeGrafter"/>
</dbReference>
<dbReference type="KEGG" id="ure:UREG_03205"/>
<reference evidence="3" key="1">
    <citation type="journal article" date="2009" name="Genome Res.">
        <title>Comparative genomic analyses of the human fungal pathogens Coccidioides and their relatives.</title>
        <authorList>
            <person name="Sharpton T.J."/>
            <person name="Stajich J.E."/>
            <person name="Rounsley S.D."/>
            <person name="Gardner M.J."/>
            <person name="Wortman J.R."/>
            <person name="Jordar V.S."/>
            <person name="Maiti R."/>
            <person name="Kodira C.D."/>
            <person name="Neafsey D.E."/>
            <person name="Zeng Q."/>
            <person name="Hung C.-Y."/>
            <person name="McMahan C."/>
            <person name="Muszewska A."/>
            <person name="Grynberg M."/>
            <person name="Mandel M.A."/>
            <person name="Kellner E.M."/>
            <person name="Barker B.M."/>
            <person name="Galgiani J.N."/>
            <person name="Orbach M.J."/>
            <person name="Kirkland T.N."/>
            <person name="Cole G.T."/>
            <person name="Henn M.R."/>
            <person name="Birren B.W."/>
            <person name="Taylor J.W."/>
        </authorList>
    </citation>
    <scope>NUCLEOTIDE SEQUENCE [LARGE SCALE GENOMIC DNA]</scope>
    <source>
        <strain evidence="3">UAMH 1704</strain>
    </source>
</reference>
<protein>
    <submittedName>
        <fullName evidence="2">Uncharacterized protein</fullName>
    </submittedName>
</protein>
<dbReference type="PANTHER" id="PTHR28288:SF1">
    <property type="entry name" value="INHIBITOR I9 DOMAIN-CONTAINING PROTEIN"/>
    <property type="match status" value="1"/>
</dbReference>
<dbReference type="Gene3D" id="3.30.70.80">
    <property type="entry name" value="Peptidase S8 propeptide/proteinase inhibitor I9"/>
    <property type="match status" value="1"/>
</dbReference>
<dbReference type="PANTHER" id="PTHR28288">
    <property type="entry name" value="PROTEASE B INHIBITOR 2"/>
    <property type="match status" value="1"/>
</dbReference>
<sequence length="90" mass="10033">MASSTPRKSVIVTFPEGTPDSVVEDAKQAIKQNGGTITHEYKDLLRKHPRALWTASVPLGQNTPPPLRKTRWLPSTTPFSKYLNAGKYEQ</sequence>
<dbReference type="GO" id="GO:0042144">
    <property type="term" value="P:vacuole fusion, non-autophagic"/>
    <property type="evidence" value="ECO:0007669"/>
    <property type="project" value="TreeGrafter"/>
</dbReference>
<dbReference type="SUPFAM" id="SSF54897">
    <property type="entry name" value="Protease propeptides/inhibitors"/>
    <property type="match status" value="1"/>
</dbReference>
<organism evidence="2 3">
    <name type="scientific">Uncinocarpus reesii (strain UAMH 1704)</name>
    <dbReference type="NCBI Taxonomy" id="336963"/>
    <lineage>
        <taxon>Eukaryota</taxon>
        <taxon>Fungi</taxon>
        <taxon>Dikarya</taxon>
        <taxon>Ascomycota</taxon>
        <taxon>Pezizomycotina</taxon>
        <taxon>Eurotiomycetes</taxon>
        <taxon>Eurotiomycetidae</taxon>
        <taxon>Onygenales</taxon>
        <taxon>Onygenaceae</taxon>
        <taxon>Uncinocarpus</taxon>
    </lineage>
</organism>
<accession>C4JPN3</accession>
<dbReference type="GeneID" id="8439635"/>
<comment type="similarity">
    <text evidence="1">Belongs to the protease inhibitor I9 family.</text>
</comment>
<dbReference type="InterPro" id="IPR052471">
    <property type="entry name" value="PBI_I9"/>
</dbReference>
<evidence type="ECO:0000313" key="2">
    <source>
        <dbReference type="EMBL" id="EEP78359.1"/>
    </source>
</evidence>
<evidence type="ECO:0000256" key="1">
    <source>
        <dbReference type="ARBA" id="ARBA00038069"/>
    </source>
</evidence>
<dbReference type="EMBL" id="CH476616">
    <property type="protein sequence ID" value="EEP78359.1"/>
    <property type="molecule type" value="Genomic_DNA"/>
</dbReference>
<evidence type="ECO:0000313" key="3">
    <source>
        <dbReference type="Proteomes" id="UP000002058"/>
    </source>
</evidence>
<dbReference type="VEuPathDB" id="FungiDB:UREG_03205"/>
<dbReference type="Proteomes" id="UP000002058">
    <property type="component" value="Unassembled WGS sequence"/>
</dbReference>
<dbReference type="OrthoDB" id="3888684at2759"/>